<gene>
    <name evidence="1" type="ordered locus">Tpau_2209</name>
</gene>
<dbReference type="HOGENOM" id="CLU_064827_4_1_11"/>
<dbReference type="RefSeq" id="WP_013126840.1">
    <property type="nucleotide sequence ID" value="NC_014158.1"/>
</dbReference>
<dbReference type="AlphaFoldDB" id="D5UPR2"/>
<evidence type="ECO:0000313" key="1">
    <source>
        <dbReference type="EMBL" id="ADG78818.1"/>
    </source>
</evidence>
<dbReference type="InterPro" id="IPR050484">
    <property type="entry name" value="Transf_Hexapept/Carb_Anhydrase"/>
</dbReference>
<dbReference type="STRING" id="521096.Tpau_2209"/>
<evidence type="ECO:0008006" key="3">
    <source>
        <dbReference type="Google" id="ProtNLM"/>
    </source>
</evidence>
<reference evidence="2" key="1">
    <citation type="submission" date="2010-03" db="EMBL/GenBank/DDBJ databases">
        <title>The complete chromosome of Tsukamurella paurometabola DSM 20162.</title>
        <authorList>
            <consortium name="US DOE Joint Genome Institute (JGI-PGF)"/>
            <person name="Lucas S."/>
            <person name="Copeland A."/>
            <person name="Lapidus A."/>
            <person name="Glavina del Rio T."/>
            <person name="Dalin E."/>
            <person name="Tice H."/>
            <person name="Bruce D."/>
            <person name="Goodwin L."/>
            <person name="Pitluck S."/>
            <person name="Kyrpides N."/>
            <person name="Mavromatis K."/>
            <person name="Ivanova N."/>
            <person name="Mikhailova N."/>
            <person name="Munk A.C."/>
            <person name="Brettin T."/>
            <person name="Detter J.C."/>
            <person name="Tapia R."/>
            <person name="Han C."/>
            <person name="Larimer F."/>
            <person name="Land M."/>
            <person name="Hauser L."/>
            <person name="Markowitz V."/>
            <person name="Cheng J.-F."/>
            <person name="Hugenholtz P."/>
            <person name="Woyke T."/>
            <person name="Wu D."/>
            <person name="Jando M."/>
            <person name="Brambilla E."/>
            <person name="Klenk H.-P."/>
            <person name="Eisen J.A."/>
        </authorList>
    </citation>
    <scope>NUCLEOTIDE SEQUENCE [LARGE SCALE GENOMIC DNA]</scope>
    <source>
        <strain evidence="2">ATCC 8368 / DSM 20162 / CCUG 35730 / CIP 100753 / JCM 10117 / KCTC 9821 / NBRC 16120 / NCIMB 702349 / NCTC 13040</strain>
    </source>
</reference>
<dbReference type="SUPFAM" id="SSF51161">
    <property type="entry name" value="Trimeric LpxA-like enzymes"/>
    <property type="match status" value="1"/>
</dbReference>
<proteinExistence type="predicted"/>
<dbReference type="eggNOG" id="COG0663">
    <property type="taxonomic scope" value="Bacteria"/>
</dbReference>
<dbReference type="InterPro" id="IPR047324">
    <property type="entry name" value="LbH_gamma_CA-like"/>
</dbReference>
<organism evidence="1 2">
    <name type="scientific">Tsukamurella paurometabola (strain ATCC 8368 / DSM 20162 / CCUG 35730 / CIP 100753 / JCM 10117 / KCTC 9821 / NBRC 16120 / NCIMB 702349 / NCTC 13040)</name>
    <name type="common">Corynebacterium paurometabolum</name>
    <dbReference type="NCBI Taxonomy" id="521096"/>
    <lineage>
        <taxon>Bacteria</taxon>
        <taxon>Bacillati</taxon>
        <taxon>Actinomycetota</taxon>
        <taxon>Actinomycetes</taxon>
        <taxon>Mycobacteriales</taxon>
        <taxon>Tsukamurellaceae</taxon>
        <taxon>Tsukamurella</taxon>
    </lineage>
</organism>
<dbReference type="PANTHER" id="PTHR13061:SF29">
    <property type="entry name" value="GAMMA CARBONIC ANHYDRASE-LIKE 1, MITOCHONDRIAL-RELATED"/>
    <property type="match status" value="1"/>
</dbReference>
<reference evidence="1 2" key="2">
    <citation type="journal article" date="2011" name="Stand. Genomic Sci.">
        <title>Complete genome sequence of Tsukamurella paurometabola type strain (no. 33).</title>
        <authorList>
            <person name="Munk A.C."/>
            <person name="Lapidus A."/>
            <person name="Lucas S."/>
            <person name="Nolan M."/>
            <person name="Tice H."/>
            <person name="Cheng J.F."/>
            <person name="Del Rio T.G."/>
            <person name="Goodwin L."/>
            <person name="Pitluck S."/>
            <person name="Liolios K."/>
            <person name="Huntemann M."/>
            <person name="Ivanova N."/>
            <person name="Mavromatis K."/>
            <person name="Mikhailova N."/>
            <person name="Pati A."/>
            <person name="Chen A."/>
            <person name="Palaniappan K."/>
            <person name="Tapia R."/>
            <person name="Han C."/>
            <person name="Land M."/>
            <person name="Hauser L."/>
            <person name="Chang Y.J."/>
            <person name="Jeffries C.D."/>
            <person name="Brettin T."/>
            <person name="Yasawong M."/>
            <person name="Brambilla E.M."/>
            <person name="Rohde M."/>
            <person name="Sikorski J."/>
            <person name="Goker M."/>
            <person name="Detter J.C."/>
            <person name="Woyke T."/>
            <person name="Bristow J."/>
            <person name="Eisen J.A."/>
            <person name="Markowitz V."/>
            <person name="Hugenholtz P."/>
            <person name="Kyrpides N.C."/>
            <person name="Klenk H.P."/>
        </authorList>
    </citation>
    <scope>NUCLEOTIDE SEQUENCE [LARGE SCALE GENOMIC DNA]</scope>
    <source>
        <strain evidence="2">ATCC 8368 / DSM 20162 / CCUG 35730 / CIP 100753 / JCM 10117 / KCTC 9821 / NBRC 16120 / NCIMB 702349 / NCTC 13040</strain>
    </source>
</reference>
<dbReference type="PANTHER" id="PTHR13061">
    <property type="entry name" value="DYNACTIN SUBUNIT P25"/>
    <property type="match status" value="1"/>
</dbReference>
<dbReference type="InterPro" id="IPR001451">
    <property type="entry name" value="Hexapep"/>
</dbReference>
<dbReference type="Gene3D" id="2.160.10.10">
    <property type="entry name" value="Hexapeptide repeat proteins"/>
    <property type="match status" value="1"/>
</dbReference>
<evidence type="ECO:0000313" key="2">
    <source>
        <dbReference type="Proteomes" id="UP000001213"/>
    </source>
</evidence>
<accession>D5UPR2</accession>
<keyword evidence="2" id="KW-1185">Reference proteome</keyword>
<dbReference type="Proteomes" id="UP000001213">
    <property type="component" value="Chromosome"/>
</dbReference>
<dbReference type="KEGG" id="tpr:Tpau_2209"/>
<sequence length="172" mass="17299">MIARFGQVVPRIADTAWVAENATVIGDVELGDAVGVFYGAVIRGDMATITVGERSNVQDGVVLHADPGVPLSVGARVSIGHNAVLHGCTVGDDVLVGMGATVLNGAVIGAGSLIAANALVPQGMQIPPGSMVAGVPAKVRRELTEAERAGVTANAAVYVELTRAHGTETAPA</sequence>
<protein>
    <recommendedName>
        <fullName evidence="3">Carnitine operon protein CaiE</fullName>
    </recommendedName>
</protein>
<dbReference type="CDD" id="cd04645">
    <property type="entry name" value="LbH_gamma_CA_like"/>
    <property type="match status" value="1"/>
</dbReference>
<dbReference type="EMBL" id="CP001966">
    <property type="protein sequence ID" value="ADG78818.1"/>
    <property type="molecule type" value="Genomic_DNA"/>
</dbReference>
<name>D5UPR2_TSUPD</name>
<dbReference type="InterPro" id="IPR011004">
    <property type="entry name" value="Trimer_LpxA-like_sf"/>
</dbReference>
<dbReference type="Pfam" id="PF00132">
    <property type="entry name" value="Hexapep"/>
    <property type="match status" value="1"/>
</dbReference>